<organism evidence="3 4">
    <name type="scientific">Streptomyces natalensis ATCC 27448</name>
    <dbReference type="NCBI Taxonomy" id="1240678"/>
    <lineage>
        <taxon>Bacteria</taxon>
        <taxon>Bacillati</taxon>
        <taxon>Actinomycetota</taxon>
        <taxon>Actinomycetes</taxon>
        <taxon>Kitasatosporales</taxon>
        <taxon>Streptomycetaceae</taxon>
        <taxon>Streptomyces</taxon>
    </lineage>
</organism>
<proteinExistence type="inferred from homology"/>
<dbReference type="InterPro" id="IPR029058">
    <property type="entry name" value="AB_hydrolase_fold"/>
</dbReference>
<dbReference type="SUPFAM" id="SSF53474">
    <property type="entry name" value="alpha/beta-Hydrolases"/>
    <property type="match status" value="1"/>
</dbReference>
<dbReference type="PANTHER" id="PTHR11487">
    <property type="entry name" value="THIOESTERASE"/>
    <property type="match status" value="1"/>
</dbReference>
<dbReference type="RefSeq" id="WP_030063385.1">
    <property type="nucleotide sequence ID" value="NZ_JRKI01000018.1"/>
</dbReference>
<gene>
    <name evidence="3" type="ORF">SNA_13725</name>
</gene>
<comment type="caution">
    <text evidence="3">The sequence shown here is derived from an EMBL/GenBank/DDBJ whole genome shotgun (WGS) entry which is preliminary data.</text>
</comment>
<dbReference type="InterPro" id="IPR001031">
    <property type="entry name" value="Thioesterase"/>
</dbReference>
<evidence type="ECO:0000256" key="1">
    <source>
        <dbReference type="ARBA" id="ARBA00007169"/>
    </source>
</evidence>
<feature type="domain" description="Thioesterase" evidence="2">
    <location>
        <begin position="22"/>
        <end position="245"/>
    </location>
</feature>
<sequence>MQPDEEKWVITLKQAVKRPSVKLICFPYAGGSPDLFRAWSDGLSDHVELLAVRLPGRGKRIKEAHYQDWETLLQDTFDALVHHVAEPHALYGHSFGGRLAYELAQLTTATFPGMTRRLFISGSRSPDQSQRRPYMHEMSENGFIDALRGMGGTPAEILDNTFMMRFFLPAIHAEIRLAELWDDRHGTGVDTPLTAMYGRTDPIDDHASMAGWKGFTRQASELLEMDGGHFFLETHRPQLLDVINSRLQGDV</sequence>
<protein>
    <submittedName>
        <fullName evidence="3">Thioesterase</fullName>
    </submittedName>
</protein>
<comment type="similarity">
    <text evidence="1">Belongs to the thioesterase family.</text>
</comment>
<dbReference type="InterPro" id="IPR012223">
    <property type="entry name" value="TEII"/>
</dbReference>
<reference evidence="3 4" key="1">
    <citation type="submission" date="2014-09" db="EMBL/GenBank/DDBJ databases">
        <title>Draft genome sequence of Streptomyces natalensis ATCC 27448, producer of the antifungal pimaricin.</title>
        <authorList>
            <person name="Mendes M.V."/>
            <person name="Beites T."/>
            <person name="Pires S."/>
            <person name="Santos C.L."/>
            <person name="Moradas-Ferreira P."/>
        </authorList>
    </citation>
    <scope>NUCLEOTIDE SEQUENCE [LARGE SCALE GENOMIC DNA]</scope>
    <source>
        <strain evidence="3 4">ATCC 27448</strain>
    </source>
</reference>
<evidence type="ECO:0000259" key="2">
    <source>
        <dbReference type="Pfam" id="PF00975"/>
    </source>
</evidence>
<dbReference type="AlphaFoldDB" id="A0A0D7CMT6"/>
<evidence type="ECO:0000313" key="4">
    <source>
        <dbReference type="Proteomes" id="UP000032458"/>
    </source>
</evidence>
<keyword evidence="4" id="KW-1185">Reference proteome</keyword>
<accession>A0A0D7CMT6</accession>
<name>A0A0D7CMT6_9ACTN</name>
<dbReference type="PANTHER" id="PTHR11487:SF0">
    <property type="entry name" value="S-ACYL FATTY ACID SYNTHASE THIOESTERASE, MEDIUM CHAIN"/>
    <property type="match status" value="1"/>
</dbReference>
<evidence type="ECO:0000313" key="3">
    <source>
        <dbReference type="EMBL" id="KIZ17549.1"/>
    </source>
</evidence>
<dbReference type="Pfam" id="PF00975">
    <property type="entry name" value="Thioesterase"/>
    <property type="match status" value="1"/>
</dbReference>
<dbReference type="Proteomes" id="UP000032458">
    <property type="component" value="Unassembled WGS sequence"/>
</dbReference>
<dbReference type="PATRIC" id="fig|1240678.4.peg.2876"/>
<dbReference type="GO" id="GO:0008610">
    <property type="term" value="P:lipid biosynthetic process"/>
    <property type="evidence" value="ECO:0007669"/>
    <property type="project" value="TreeGrafter"/>
</dbReference>
<dbReference type="Gene3D" id="3.40.50.1820">
    <property type="entry name" value="alpha/beta hydrolase"/>
    <property type="match status" value="1"/>
</dbReference>
<dbReference type="EMBL" id="JRKI01000018">
    <property type="protein sequence ID" value="KIZ17549.1"/>
    <property type="molecule type" value="Genomic_DNA"/>
</dbReference>